<dbReference type="HOGENOM" id="CLU_061108_0_0_2"/>
<feature type="domain" description="MCM C-terminal" evidence="2">
    <location>
        <begin position="288"/>
        <end position="344"/>
    </location>
</feature>
<dbReference type="Proteomes" id="UP000005867">
    <property type="component" value="Chromosome"/>
</dbReference>
<proteinExistence type="predicted"/>
<dbReference type="KEGG" id="pyr:P186_1944"/>
<keyword evidence="4" id="KW-1185">Reference proteome</keyword>
<dbReference type="BioCyc" id="PSP1104324:GJSN-1902-MONOMER"/>
<protein>
    <submittedName>
        <fullName evidence="3">ATPase</fullName>
    </submittedName>
</protein>
<name>G7VHY6_9CREN</name>
<dbReference type="InterPro" id="IPR048907">
    <property type="entry name" value="WHD_MCM_arc"/>
</dbReference>
<dbReference type="SUPFAM" id="SSF52540">
    <property type="entry name" value="P-loop containing nucleoside triphosphate hydrolases"/>
    <property type="match status" value="1"/>
</dbReference>
<dbReference type="InterPro" id="IPR036390">
    <property type="entry name" value="WH_DNA-bd_sf"/>
</dbReference>
<dbReference type="InterPro" id="IPR011579">
    <property type="entry name" value="ATPase_dom"/>
</dbReference>
<dbReference type="Pfam" id="PF01637">
    <property type="entry name" value="ATPase_2"/>
    <property type="match status" value="1"/>
</dbReference>
<evidence type="ECO:0000259" key="2">
    <source>
        <dbReference type="Pfam" id="PF21100"/>
    </source>
</evidence>
<dbReference type="SUPFAM" id="SSF46785">
    <property type="entry name" value="Winged helix' DNA-binding domain"/>
    <property type="match status" value="1"/>
</dbReference>
<dbReference type="InterPro" id="IPR036388">
    <property type="entry name" value="WH-like_DNA-bd_sf"/>
</dbReference>
<dbReference type="Gene3D" id="3.40.50.300">
    <property type="entry name" value="P-loop containing nucleotide triphosphate hydrolases"/>
    <property type="match status" value="1"/>
</dbReference>
<dbReference type="GO" id="GO:0005524">
    <property type="term" value="F:ATP binding"/>
    <property type="evidence" value="ECO:0007669"/>
    <property type="project" value="InterPro"/>
</dbReference>
<reference evidence="3 4" key="1">
    <citation type="journal article" date="2012" name="J. Bacteriol.">
        <title>Complete genome sequence of strain 1860, a crenarchaeon of the genus pyrobaculum able to grow with various electron acceptors.</title>
        <authorList>
            <person name="Mardanov A.V."/>
            <person name="Gumerov V.M."/>
            <person name="Slobodkina G.B."/>
            <person name="Beletsky A.V."/>
            <person name="Bonch-Osmolovskaya E.A."/>
            <person name="Ravin N.V."/>
            <person name="Skryabin K.G."/>
        </authorList>
    </citation>
    <scope>NUCLEOTIDE SEQUENCE [LARGE SCALE GENOMIC DNA]</scope>
    <source>
        <strain evidence="3 4">1860</strain>
    </source>
</reference>
<dbReference type="InterPro" id="IPR027417">
    <property type="entry name" value="P-loop_NTPase"/>
</dbReference>
<dbReference type="PANTHER" id="PTHR34301">
    <property type="entry name" value="DNA-BINDING PROTEIN-RELATED"/>
    <property type="match status" value="1"/>
</dbReference>
<organism evidence="3 4">
    <name type="scientific">Pyrobaculum ferrireducens</name>
    <dbReference type="NCBI Taxonomy" id="1104324"/>
    <lineage>
        <taxon>Archaea</taxon>
        <taxon>Thermoproteota</taxon>
        <taxon>Thermoprotei</taxon>
        <taxon>Thermoproteales</taxon>
        <taxon>Thermoproteaceae</taxon>
        <taxon>Pyrobaculum</taxon>
    </lineage>
</organism>
<dbReference type="Gene3D" id="1.10.10.10">
    <property type="entry name" value="Winged helix-like DNA-binding domain superfamily/Winged helix DNA-binding domain"/>
    <property type="match status" value="1"/>
</dbReference>
<dbReference type="EMBL" id="CP003098">
    <property type="protein sequence ID" value="AET33346.1"/>
    <property type="molecule type" value="Genomic_DNA"/>
</dbReference>
<dbReference type="RefSeq" id="WP_014289171.1">
    <property type="nucleotide sequence ID" value="NC_016645.1"/>
</dbReference>
<dbReference type="Pfam" id="PF21100">
    <property type="entry name" value="WHD_MCM"/>
    <property type="match status" value="1"/>
</dbReference>
<evidence type="ECO:0000313" key="4">
    <source>
        <dbReference type="Proteomes" id="UP000005867"/>
    </source>
</evidence>
<feature type="domain" description="ATPase" evidence="1">
    <location>
        <begin position="14"/>
        <end position="250"/>
    </location>
</feature>
<dbReference type="Gene3D" id="1.10.8.60">
    <property type="match status" value="1"/>
</dbReference>
<dbReference type="eggNOG" id="arCOG03169">
    <property type="taxonomic scope" value="Archaea"/>
</dbReference>
<dbReference type="STRING" id="1104324.P186_1944"/>
<evidence type="ECO:0000259" key="1">
    <source>
        <dbReference type="Pfam" id="PF01637"/>
    </source>
</evidence>
<evidence type="ECO:0000313" key="3">
    <source>
        <dbReference type="EMBL" id="AET33346.1"/>
    </source>
</evidence>
<gene>
    <name evidence="3" type="ORF">P186_1944</name>
</gene>
<sequence>MLFRDRPAERLEELFDREWEVRRLVEAVGGRALTLVLGMRRVGKTSVVKAATYGRLRVYIDARVFEERPYISYDDFLNALRDELRRLLPLHKRLAELVARVRGVSVAGVDVRFEVGRNAPRLAELLEAFDQWAGERGERLIFIIDEAQELVKLRGRNLLPALGYAYDHLRNVAMVFTGSKAGLLLRFLRLEDPHSPLFGRYAERIDIGPFPPELSARFLEEGFRQAGAEIGRDLVERAVELLDGVVGWLAYFGLRALKSPGTALDETVEYAKRLAASEFCHFVQYTGSRRYIHVAKICRQGARWSDVKRYLTAAEGREVSDPEVTKLLTNLVNYGFLEKRGDLYIVADPALRLALGDLRC</sequence>
<dbReference type="AlphaFoldDB" id="G7VHY6"/>
<dbReference type="OrthoDB" id="132045at2157"/>
<dbReference type="GeneID" id="11596437"/>
<dbReference type="PANTHER" id="PTHR34301:SF8">
    <property type="entry name" value="ATPASE DOMAIN-CONTAINING PROTEIN"/>
    <property type="match status" value="1"/>
</dbReference>
<accession>G7VHY6</accession>